<dbReference type="Gene3D" id="4.10.240.10">
    <property type="entry name" value="Zn(2)-C6 fungal-type DNA-binding domain"/>
    <property type="match status" value="1"/>
</dbReference>
<dbReference type="SMART" id="SM00066">
    <property type="entry name" value="GAL4"/>
    <property type="match status" value="1"/>
</dbReference>
<dbReference type="AlphaFoldDB" id="A0A0P7AUN3"/>
<organism evidence="4 5">
    <name type="scientific">Neonectria ditissima</name>
    <dbReference type="NCBI Taxonomy" id="78410"/>
    <lineage>
        <taxon>Eukaryota</taxon>
        <taxon>Fungi</taxon>
        <taxon>Dikarya</taxon>
        <taxon>Ascomycota</taxon>
        <taxon>Pezizomycotina</taxon>
        <taxon>Sordariomycetes</taxon>
        <taxon>Hypocreomycetidae</taxon>
        <taxon>Hypocreales</taxon>
        <taxon>Nectriaceae</taxon>
        <taxon>Neonectria</taxon>
    </lineage>
</organism>
<keyword evidence="1" id="KW-0539">Nucleus</keyword>
<dbReference type="CDD" id="cd12148">
    <property type="entry name" value="fungal_TF_MHR"/>
    <property type="match status" value="1"/>
</dbReference>
<dbReference type="Pfam" id="PF00172">
    <property type="entry name" value="Zn_clus"/>
    <property type="match status" value="1"/>
</dbReference>
<reference evidence="4 5" key="1">
    <citation type="submission" date="2015-09" db="EMBL/GenBank/DDBJ databases">
        <title>Draft genome of a European isolate of the apple canker pathogen Neonectria ditissima.</title>
        <authorList>
            <person name="Gomez-Cortecero A."/>
            <person name="Harrison R.J."/>
            <person name="Armitage A.D."/>
        </authorList>
    </citation>
    <scope>NUCLEOTIDE SEQUENCE [LARGE SCALE GENOMIC DNA]</scope>
    <source>
        <strain evidence="4 5">R09/05</strain>
    </source>
</reference>
<evidence type="ECO:0000256" key="2">
    <source>
        <dbReference type="SAM" id="MobiDB-lite"/>
    </source>
</evidence>
<dbReference type="InterPro" id="IPR053181">
    <property type="entry name" value="EcdB-like_regulator"/>
</dbReference>
<evidence type="ECO:0000259" key="3">
    <source>
        <dbReference type="PROSITE" id="PS50048"/>
    </source>
</evidence>
<evidence type="ECO:0000313" key="5">
    <source>
        <dbReference type="Proteomes" id="UP000050424"/>
    </source>
</evidence>
<gene>
    <name evidence="4" type="ORF">AK830_g8341</name>
</gene>
<feature type="region of interest" description="Disordered" evidence="2">
    <location>
        <begin position="446"/>
        <end position="466"/>
    </location>
</feature>
<dbReference type="STRING" id="78410.A0A0P7AUN3"/>
<name>A0A0P7AUN3_9HYPO</name>
<feature type="region of interest" description="Disordered" evidence="2">
    <location>
        <begin position="147"/>
        <end position="193"/>
    </location>
</feature>
<dbReference type="InterPro" id="IPR001138">
    <property type="entry name" value="Zn2Cys6_DnaBD"/>
</dbReference>
<dbReference type="GO" id="GO:0000981">
    <property type="term" value="F:DNA-binding transcription factor activity, RNA polymerase II-specific"/>
    <property type="evidence" value="ECO:0007669"/>
    <property type="project" value="InterPro"/>
</dbReference>
<feature type="domain" description="Zn(2)-C6 fungal-type" evidence="3">
    <location>
        <begin position="78"/>
        <end position="108"/>
    </location>
</feature>
<dbReference type="PROSITE" id="PS00463">
    <property type="entry name" value="ZN2_CY6_FUNGAL_1"/>
    <property type="match status" value="1"/>
</dbReference>
<proteinExistence type="predicted"/>
<dbReference type="OrthoDB" id="4356994at2759"/>
<sequence length="691" mass="77333">MGDTRRGPAMQPLLANILSDPIPAVLMMQRQAPAQPSPGSPAAASPAIPLPGPAQFNSGPGPISRESASYARRRAGTACFVCRGRKTKCDNQRPICGFCTATGGACGYPDDTPLDHSKLDRGSLAILQRLGEMEQNITALLNQKDTLPGQQTPQLAPQQEENSPEEDKEMADSRAHGRASEVMPPNSDRPPAADIVTRSSDMRVESVLQWSVFEIQEHPSLTSSLGLEGGQLQAVTGDGVFDLDPEVITQLVENFLATNHTKNPIFDVDQLWNRVRDISETGLRWDGTTCLVLLICAVSVLAPPFYVESEPGYSRRVDRLRRAELYFQMAQRRIGMLYHSNSLLAVQCSFLTAVYLMTTFRIMAAWKAFSQAGTQCVGWLAARGHTRDSASNQPSSVADVPHGDSEQHMEESLYWSCLKSELELRTELGLPGSSLNEMQYSHVYPSPPSPSQLAGNHTRPESAAQRERDRLENGWFFYLAEIALRRIMNEALSARYWADSWYYTTRWWTAAGEERFRTDVEKFKVKLETWQDMLPPSMRFPRNPHENTGDFLRGILRSHLIDILDVLYFPAVRAVACEEVGELGPYTLATARDALLNAVNRITISEEGFWHRHQGTWLMIRTCSRSSLQLLAVAFRAQTEPSLLELLPEGWKYSVTRVFTMIEYWEPESPDLGLLLARMRGLVSTLEQREA</sequence>
<dbReference type="PANTHER" id="PTHR47785">
    <property type="entry name" value="ZN(II)2CYS6 TRANSCRIPTION FACTOR (EUROFUNG)-RELATED-RELATED"/>
    <property type="match status" value="1"/>
</dbReference>
<dbReference type="PROSITE" id="PS50048">
    <property type="entry name" value="ZN2_CY6_FUNGAL_2"/>
    <property type="match status" value="1"/>
</dbReference>
<evidence type="ECO:0000256" key="1">
    <source>
        <dbReference type="ARBA" id="ARBA00023242"/>
    </source>
</evidence>
<accession>A0A0P7AUN3</accession>
<feature type="compositionally biased region" description="Basic and acidic residues" evidence="2">
    <location>
        <begin position="170"/>
        <end position="179"/>
    </location>
</feature>
<dbReference type="EMBL" id="LKCW01000140">
    <property type="protein sequence ID" value="KPM38222.1"/>
    <property type="molecule type" value="Genomic_DNA"/>
</dbReference>
<dbReference type="CDD" id="cd00067">
    <property type="entry name" value="GAL4"/>
    <property type="match status" value="1"/>
</dbReference>
<protein>
    <recommendedName>
        <fullName evidence="3">Zn(2)-C6 fungal-type domain-containing protein</fullName>
    </recommendedName>
</protein>
<feature type="compositionally biased region" description="Polar residues" evidence="2">
    <location>
        <begin position="147"/>
        <end position="161"/>
    </location>
</feature>
<dbReference type="GO" id="GO:0008270">
    <property type="term" value="F:zinc ion binding"/>
    <property type="evidence" value="ECO:0007669"/>
    <property type="project" value="InterPro"/>
</dbReference>
<dbReference type="Proteomes" id="UP000050424">
    <property type="component" value="Unassembled WGS sequence"/>
</dbReference>
<evidence type="ECO:0000313" key="4">
    <source>
        <dbReference type="EMBL" id="KPM38222.1"/>
    </source>
</evidence>
<comment type="caution">
    <text evidence="4">The sequence shown here is derived from an EMBL/GenBank/DDBJ whole genome shotgun (WGS) entry which is preliminary data.</text>
</comment>
<keyword evidence="5" id="KW-1185">Reference proteome</keyword>
<dbReference type="SUPFAM" id="SSF57701">
    <property type="entry name" value="Zn2/Cys6 DNA-binding domain"/>
    <property type="match status" value="1"/>
</dbReference>
<dbReference type="InterPro" id="IPR036864">
    <property type="entry name" value="Zn2-C6_fun-type_DNA-bd_sf"/>
</dbReference>
<dbReference type="PANTHER" id="PTHR47785:SF5">
    <property type="entry name" value="ZN(II)2CYS6 TRANSCRIPTION FACTOR (EUROFUNG)"/>
    <property type="match status" value="1"/>
</dbReference>
<feature type="region of interest" description="Disordered" evidence="2">
    <location>
        <begin position="31"/>
        <end position="69"/>
    </location>
</feature>